<evidence type="ECO:0000313" key="13">
    <source>
        <dbReference type="Proteomes" id="UP000507470"/>
    </source>
</evidence>
<feature type="disulfide bond" evidence="7">
    <location>
        <begin position="284"/>
        <end position="293"/>
    </location>
</feature>
<protein>
    <submittedName>
        <fullName evidence="12">WIF1</fullName>
    </submittedName>
</protein>
<feature type="disulfide bond" evidence="7">
    <location>
        <begin position="220"/>
        <end position="229"/>
    </location>
</feature>
<dbReference type="PROSITE" id="PS01186">
    <property type="entry name" value="EGF_2"/>
    <property type="match status" value="1"/>
</dbReference>
<evidence type="ECO:0000256" key="3">
    <source>
        <dbReference type="ARBA" id="ARBA00022525"/>
    </source>
</evidence>
<keyword evidence="7" id="KW-0245">EGF-like domain</keyword>
<feature type="domain" description="WIF" evidence="11">
    <location>
        <begin position="26"/>
        <end position="161"/>
    </location>
</feature>
<keyword evidence="5 7" id="KW-1015">Disulfide bond</keyword>
<feature type="disulfide bond" evidence="7">
    <location>
        <begin position="202"/>
        <end position="212"/>
    </location>
</feature>
<dbReference type="Pfam" id="PF02019">
    <property type="entry name" value="WIF"/>
    <property type="match status" value="1"/>
</dbReference>
<dbReference type="Proteomes" id="UP000507470">
    <property type="component" value="Unassembled WGS sequence"/>
</dbReference>
<reference evidence="12 13" key="1">
    <citation type="submission" date="2020-06" db="EMBL/GenBank/DDBJ databases">
        <authorList>
            <person name="Li R."/>
            <person name="Bekaert M."/>
        </authorList>
    </citation>
    <scope>NUCLEOTIDE SEQUENCE [LARGE SCALE GENOMIC DNA]</scope>
    <source>
        <strain evidence="13">wild</strain>
    </source>
</reference>
<keyword evidence="13" id="KW-1185">Reference proteome</keyword>
<dbReference type="SMART" id="SM00181">
    <property type="entry name" value="EGF"/>
    <property type="match status" value="4"/>
</dbReference>
<evidence type="ECO:0000256" key="9">
    <source>
        <dbReference type="SAM" id="SignalP"/>
    </source>
</evidence>
<feature type="compositionally biased region" description="Basic residues" evidence="8">
    <location>
        <begin position="303"/>
        <end position="350"/>
    </location>
</feature>
<dbReference type="PROSITE" id="PS50814">
    <property type="entry name" value="WIF"/>
    <property type="match status" value="1"/>
</dbReference>
<evidence type="ECO:0000256" key="5">
    <source>
        <dbReference type="ARBA" id="ARBA00023157"/>
    </source>
</evidence>
<feature type="domain" description="EGF-like" evidence="10">
    <location>
        <begin position="262"/>
        <end position="294"/>
    </location>
</feature>
<evidence type="ECO:0000256" key="6">
    <source>
        <dbReference type="ARBA" id="ARBA00023180"/>
    </source>
</evidence>
<keyword evidence="2" id="KW-0217">Developmental protein</keyword>
<sequence length="392" mass="45323">MLYRTLVFFTIHVFWTICGSRSRLSLWIDEKQVNNIIGIDMEIYIISDGKVVPYLQHPEFDKFVIPSKVDTVNLTWEAGHDTFTYWFDELRTLDVKLLYTPLLSIPTSGVIPGGPSIFQISIPCTGKEDGISTLILGLQIFTDKGRPIKGSPMKLTLKKKCDAFVPSTRCKFKCLNGGFCNHLGLCECAQGFHGHGCEKSLCDPSCENNGTCMSPEVCICPDGFSGKRCERALCREPCQHGGRCIQEDVCWCTKGYMGNACQFSKCRPDCKHGGICVGNHKCQCPAAYSGAICETRETERPRRSNQWKRKKKKKKRKNRKNRPKKKIRNKKVRKNSKRRKNSKKRKRRKSLLAEVERFSRRQRKKKDREMKKQLEKLKKKEKRRKRRKLFVR</sequence>
<gene>
    <name evidence="12" type="ORF">MCOR_41181</name>
</gene>
<dbReference type="GO" id="GO:0009986">
    <property type="term" value="C:cell surface"/>
    <property type="evidence" value="ECO:0007669"/>
    <property type="project" value="TreeGrafter"/>
</dbReference>
<feature type="compositionally biased region" description="Basic and acidic residues" evidence="8">
    <location>
        <begin position="367"/>
        <end position="378"/>
    </location>
</feature>
<dbReference type="EMBL" id="CACVKT020007423">
    <property type="protein sequence ID" value="CAC5407732.1"/>
    <property type="molecule type" value="Genomic_DNA"/>
</dbReference>
<dbReference type="Pfam" id="PF25024">
    <property type="entry name" value="EGF_TEN"/>
    <property type="match status" value="1"/>
</dbReference>
<dbReference type="GO" id="GO:0005576">
    <property type="term" value="C:extracellular region"/>
    <property type="evidence" value="ECO:0007669"/>
    <property type="project" value="UniProtKB-SubCell"/>
</dbReference>
<feature type="disulfide bond" evidence="7">
    <location>
        <begin position="266"/>
        <end position="276"/>
    </location>
</feature>
<keyword evidence="4 9" id="KW-0732">Signal</keyword>
<dbReference type="PANTHER" id="PTHR14949:SF32">
    <property type="entry name" value="WNT INHIBITORY FACTOR 1"/>
    <property type="match status" value="1"/>
</dbReference>
<feature type="domain" description="EGF-like" evidence="10">
    <location>
        <begin position="198"/>
        <end position="230"/>
    </location>
</feature>
<evidence type="ECO:0000256" key="8">
    <source>
        <dbReference type="SAM" id="MobiDB-lite"/>
    </source>
</evidence>
<evidence type="ECO:0000256" key="7">
    <source>
        <dbReference type="PROSITE-ProRule" id="PRU00076"/>
    </source>
</evidence>
<evidence type="ECO:0000313" key="12">
    <source>
        <dbReference type="EMBL" id="CAC5407732.1"/>
    </source>
</evidence>
<feature type="signal peptide" evidence="9">
    <location>
        <begin position="1"/>
        <end position="20"/>
    </location>
</feature>
<dbReference type="PROSITE" id="PS50026">
    <property type="entry name" value="EGF_3"/>
    <property type="match status" value="2"/>
</dbReference>
<evidence type="ECO:0000256" key="1">
    <source>
        <dbReference type="ARBA" id="ARBA00004613"/>
    </source>
</evidence>
<organism evidence="12 13">
    <name type="scientific">Mytilus coruscus</name>
    <name type="common">Sea mussel</name>
    <dbReference type="NCBI Taxonomy" id="42192"/>
    <lineage>
        <taxon>Eukaryota</taxon>
        <taxon>Metazoa</taxon>
        <taxon>Spiralia</taxon>
        <taxon>Lophotrochozoa</taxon>
        <taxon>Mollusca</taxon>
        <taxon>Bivalvia</taxon>
        <taxon>Autobranchia</taxon>
        <taxon>Pteriomorphia</taxon>
        <taxon>Mytilida</taxon>
        <taxon>Mytiloidea</taxon>
        <taxon>Mytilidae</taxon>
        <taxon>Mytilinae</taxon>
        <taxon>Mytilus</taxon>
    </lineage>
</organism>
<dbReference type="PANTHER" id="PTHR14949">
    <property type="entry name" value="EGF-LIKE-DOMAIN, MULTIPLE 7, 8"/>
    <property type="match status" value="1"/>
</dbReference>
<comment type="subcellular location">
    <subcellularLocation>
        <location evidence="1">Secreted</location>
    </subcellularLocation>
</comment>
<dbReference type="SMART" id="SM00469">
    <property type="entry name" value="WIF"/>
    <property type="match status" value="1"/>
</dbReference>
<feature type="region of interest" description="Disordered" evidence="8">
    <location>
        <begin position="300"/>
        <end position="392"/>
    </location>
</feature>
<evidence type="ECO:0000256" key="2">
    <source>
        <dbReference type="ARBA" id="ARBA00022473"/>
    </source>
</evidence>
<dbReference type="Gene3D" id="2.60.40.2170">
    <property type="entry name" value="Wnt, WIF domain"/>
    <property type="match status" value="1"/>
</dbReference>
<dbReference type="InterPro" id="IPR050969">
    <property type="entry name" value="Dev_Signal_Modulators"/>
</dbReference>
<name>A0A6J8DJQ6_MYTCO</name>
<accession>A0A6J8DJQ6</accession>
<evidence type="ECO:0000256" key="4">
    <source>
        <dbReference type="ARBA" id="ARBA00022729"/>
    </source>
</evidence>
<dbReference type="AlphaFoldDB" id="A0A6J8DJQ6"/>
<evidence type="ECO:0000259" key="11">
    <source>
        <dbReference type="PROSITE" id="PS50814"/>
    </source>
</evidence>
<dbReference type="GO" id="GO:0005102">
    <property type="term" value="F:signaling receptor binding"/>
    <property type="evidence" value="ECO:0007669"/>
    <property type="project" value="TreeGrafter"/>
</dbReference>
<dbReference type="PROSITE" id="PS00022">
    <property type="entry name" value="EGF_1"/>
    <property type="match status" value="2"/>
</dbReference>
<dbReference type="InterPro" id="IPR038677">
    <property type="entry name" value="WIF_sf"/>
</dbReference>
<feature type="chain" id="PRO_5026647453" evidence="9">
    <location>
        <begin position="21"/>
        <end position="392"/>
    </location>
</feature>
<evidence type="ECO:0000259" key="10">
    <source>
        <dbReference type="PROSITE" id="PS50026"/>
    </source>
</evidence>
<keyword evidence="6" id="KW-0325">Glycoprotein</keyword>
<keyword evidence="3" id="KW-0964">Secreted</keyword>
<comment type="caution">
    <text evidence="7">Lacks conserved residue(s) required for the propagation of feature annotation.</text>
</comment>
<dbReference type="InterPro" id="IPR003306">
    <property type="entry name" value="WIF"/>
</dbReference>
<proteinExistence type="predicted"/>
<dbReference type="SUPFAM" id="SSF57196">
    <property type="entry name" value="EGF/Laminin"/>
    <property type="match status" value="2"/>
</dbReference>
<dbReference type="OrthoDB" id="10045365at2759"/>
<dbReference type="InterPro" id="IPR000742">
    <property type="entry name" value="EGF"/>
</dbReference>
<dbReference type="Gene3D" id="2.10.25.10">
    <property type="entry name" value="Laminin"/>
    <property type="match status" value="3"/>
</dbReference>
<feature type="compositionally biased region" description="Basic residues" evidence="8">
    <location>
        <begin position="379"/>
        <end position="392"/>
    </location>
</feature>